<reference evidence="1" key="1">
    <citation type="submission" date="2019-02" db="EMBL/GenBank/DDBJ databases">
        <authorList>
            <person name="Gruber-Vodicka R. H."/>
            <person name="Seah K. B. B."/>
        </authorList>
    </citation>
    <scope>NUCLEOTIDE SEQUENCE</scope>
    <source>
        <strain evidence="1">BECK_BY1</strain>
    </source>
</reference>
<proteinExistence type="predicted"/>
<evidence type="ECO:0000313" key="1">
    <source>
        <dbReference type="EMBL" id="VFK59723.1"/>
    </source>
</evidence>
<protein>
    <submittedName>
        <fullName evidence="1">Uncharacterized protein</fullName>
    </submittedName>
</protein>
<accession>A0A451A103</accession>
<dbReference type="EMBL" id="CAADFX010000107">
    <property type="protein sequence ID" value="VFK59723.1"/>
    <property type="molecule type" value="Genomic_DNA"/>
</dbReference>
<sequence length="116" mass="13051">MLALRAKADRECFFNRTPVFSEFLFFRYLKGKTLCIRPGLPAEDLSPKRDDSAPFSDTTNFSSGSVGLGLWKPGLAKNKIGAYIAYLFIYFPLGFTNESSLKSGVLCNIMHRRSKK</sequence>
<dbReference type="AlphaFoldDB" id="A0A451A103"/>
<name>A0A451A103_9GAMM</name>
<gene>
    <name evidence="1" type="ORF">BECKTUN1418D_GA0071000_11077</name>
</gene>
<organism evidence="1">
    <name type="scientific">Candidatus Kentrum sp. TUN</name>
    <dbReference type="NCBI Taxonomy" id="2126343"/>
    <lineage>
        <taxon>Bacteria</taxon>
        <taxon>Pseudomonadati</taxon>
        <taxon>Pseudomonadota</taxon>
        <taxon>Gammaproteobacteria</taxon>
        <taxon>Candidatus Kentrum</taxon>
    </lineage>
</organism>